<dbReference type="SUPFAM" id="SSF54427">
    <property type="entry name" value="NTF2-like"/>
    <property type="match status" value="1"/>
</dbReference>
<organism evidence="2 3">
    <name type="scientific">Nitratireductor aestuarii</name>
    <dbReference type="NCBI Taxonomy" id="1735103"/>
    <lineage>
        <taxon>Bacteria</taxon>
        <taxon>Pseudomonadati</taxon>
        <taxon>Pseudomonadota</taxon>
        <taxon>Alphaproteobacteria</taxon>
        <taxon>Hyphomicrobiales</taxon>
        <taxon>Phyllobacteriaceae</taxon>
        <taxon>Nitratireductor</taxon>
    </lineage>
</organism>
<dbReference type="InterPro" id="IPR032710">
    <property type="entry name" value="NTF2-like_dom_sf"/>
</dbReference>
<feature type="domain" description="SnoaL-like" evidence="1">
    <location>
        <begin position="20"/>
        <end position="137"/>
    </location>
</feature>
<comment type="caution">
    <text evidence="2">The sequence shown here is derived from an EMBL/GenBank/DDBJ whole genome shotgun (WGS) entry which is preliminary data.</text>
</comment>
<dbReference type="InterPro" id="IPR037401">
    <property type="entry name" value="SnoaL-like"/>
</dbReference>
<proteinExistence type="predicted"/>
<reference evidence="2" key="1">
    <citation type="journal article" date="2014" name="Int. J. Syst. Evol. Microbiol.">
        <title>Complete genome sequence of Corynebacterium casei LMG S-19264T (=DSM 44701T), isolated from a smear-ripened cheese.</title>
        <authorList>
            <consortium name="US DOE Joint Genome Institute (JGI-PGF)"/>
            <person name="Walter F."/>
            <person name="Albersmeier A."/>
            <person name="Kalinowski J."/>
            <person name="Ruckert C."/>
        </authorList>
    </citation>
    <scope>NUCLEOTIDE SEQUENCE</scope>
    <source>
        <strain evidence="2">CGMCC 1.15320</strain>
    </source>
</reference>
<accession>A0A916RR66</accession>
<evidence type="ECO:0000313" key="2">
    <source>
        <dbReference type="EMBL" id="GGA65724.1"/>
    </source>
</evidence>
<dbReference type="EMBL" id="BMIF01000005">
    <property type="protein sequence ID" value="GGA65724.1"/>
    <property type="molecule type" value="Genomic_DNA"/>
</dbReference>
<name>A0A916RR66_9HYPH</name>
<evidence type="ECO:0000313" key="3">
    <source>
        <dbReference type="Proteomes" id="UP000636264"/>
    </source>
</evidence>
<dbReference type="Proteomes" id="UP000636264">
    <property type="component" value="Unassembled WGS sequence"/>
</dbReference>
<dbReference type="Pfam" id="PF13577">
    <property type="entry name" value="SnoaL_4"/>
    <property type="match status" value="1"/>
</dbReference>
<reference evidence="2" key="2">
    <citation type="submission" date="2020-09" db="EMBL/GenBank/DDBJ databases">
        <authorList>
            <person name="Sun Q."/>
            <person name="Zhou Y."/>
        </authorList>
    </citation>
    <scope>NUCLEOTIDE SEQUENCE</scope>
    <source>
        <strain evidence="2">CGMCC 1.15320</strain>
    </source>
</reference>
<dbReference type="AlphaFoldDB" id="A0A916RR66"/>
<dbReference type="Gene3D" id="3.10.450.50">
    <property type="match status" value="1"/>
</dbReference>
<protein>
    <recommendedName>
        <fullName evidence="1">SnoaL-like domain-containing protein</fullName>
    </recommendedName>
</protein>
<keyword evidence="3" id="KW-1185">Reference proteome</keyword>
<gene>
    <name evidence="2" type="ORF">GCM10011385_19500</name>
</gene>
<evidence type="ECO:0000259" key="1">
    <source>
        <dbReference type="Pfam" id="PF13577"/>
    </source>
</evidence>
<sequence length="153" mass="17620">MLTKTDQDDRLNIARELELQLADFWHDVDTNWGRTAADFYTEDGVFEASGATYRGREKIREFYAYRIGRGPRIAAHTFSNFRAEVISATEAKTTWYLLLYAHDGEPVLPSAPPILIALASDHCVRDDDGKWRYKHRKFEAWFKGGVETTTLKT</sequence>